<feature type="transmembrane region" description="Helical" evidence="6">
    <location>
        <begin position="47"/>
        <end position="71"/>
    </location>
</feature>
<comment type="similarity">
    <text evidence="2 6">Belongs to the drug/metabolite transporter (DMT) superfamily. Plant drug/metabolite exporter (P-DME) (TC 2.A.7.4) family.</text>
</comment>
<comment type="subcellular location">
    <subcellularLocation>
        <location evidence="1 6">Membrane</location>
        <topology evidence="1 6">Multi-pass membrane protein</topology>
    </subcellularLocation>
</comment>
<dbReference type="InterPro" id="IPR030184">
    <property type="entry name" value="WAT1-related"/>
</dbReference>
<comment type="caution">
    <text evidence="8">The sequence shown here is derived from an EMBL/GenBank/DDBJ whole genome shotgun (WGS) entry which is preliminary data.</text>
</comment>
<dbReference type="Pfam" id="PF00892">
    <property type="entry name" value="EamA"/>
    <property type="match status" value="1"/>
</dbReference>
<evidence type="ECO:0000259" key="7">
    <source>
        <dbReference type="Pfam" id="PF00892"/>
    </source>
</evidence>
<gene>
    <name evidence="8" type="ORF">GIB67_032963</name>
</gene>
<proteinExistence type="inferred from homology"/>
<dbReference type="InterPro" id="IPR037185">
    <property type="entry name" value="EmrE-like"/>
</dbReference>
<feature type="transmembrane region" description="Helical" evidence="6">
    <location>
        <begin position="156"/>
        <end position="176"/>
    </location>
</feature>
<evidence type="ECO:0000256" key="2">
    <source>
        <dbReference type="ARBA" id="ARBA00007635"/>
    </source>
</evidence>
<sequence length="266" mass="29408">MLVFVGIRYSSPTLSSAMANLIPAFTFVLAIIFRMEKLYLRSWSSRAKLLGTIISISGAFIVTVYKGLPIIIFSSSPPHLFHLLLSPQPNWILGGTLFVIFCLLDALWNILQAATVKEYTSQTTVIFFSCFFGTIQCAVFALIAERDPSAWRIKPDIALVSIVYSGVFACVSGYSINTWGLRKKGPLYVTMFRPLGTVITIVMSVSFLGDTLHVGSVVGAIVIAFGFYAVMWGKAKEEKMSQENEICSLESSSQNIPLLRNKYIDV</sequence>
<evidence type="ECO:0000313" key="9">
    <source>
        <dbReference type="Proteomes" id="UP000541444"/>
    </source>
</evidence>
<keyword evidence="4 6" id="KW-1133">Transmembrane helix</keyword>
<keyword evidence="9" id="KW-1185">Reference proteome</keyword>
<feature type="transmembrane region" description="Helical" evidence="6">
    <location>
        <begin position="214"/>
        <end position="232"/>
    </location>
</feature>
<feature type="domain" description="EamA" evidence="7">
    <location>
        <begin position="95"/>
        <end position="231"/>
    </location>
</feature>
<feature type="transmembrane region" description="Helical" evidence="6">
    <location>
        <begin position="91"/>
        <end position="111"/>
    </location>
</feature>
<evidence type="ECO:0000256" key="4">
    <source>
        <dbReference type="ARBA" id="ARBA00022989"/>
    </source>
</evidence>
<accession>A0A7J7MY47</accession>
<evidence type="ECO:0000256" key="1">
    <source>
        <dbReference type="ARBA" id="ARBA00004141"/>
    </source>
</evidence>
<organism evidence="8 9">
    <name type="scientific">Kingdonia uniflora</name>
    <dbReference type="NCBI Taxonomy" id="39325"/>
    <lineage>
        <taxon>Eukaryota</taxon>
        <taxon>Viridiplantae</taxon>
        <taxon>Streptophyta</taxon>
        <taxon>Embryophyta</taxon>
        <taxon>Tracheophyta</taxon>
        <taxon>Spermatophyta</taxon>
        <taxon>Magnoliopsida</taxon>
        <taxon>Ranunculales</taxon>
        <taxon>Circaeasteraceae</taxon>
        <taxon>Kingdonia</taxon>
    </lineage>
</organism>
<dbReference type="GO" id="GO:0022857">
    <property type="term" value="F:transmembrane transporter activity"/>
    <property type="evidence" value="ECO:0007669"/>
    <property type="project" value="InterPro"/>
</dbReference>
<evidence type="ECO:0000313" key="8">
    <source>
        <dbReference type="EMBL" id="KAF6159879.1"/>
    </source>
</evidence>
<protein>
    <recommendedName>
        <fullName evidence="6">WAT1-related protein</fullName>
    </recommendedName>
</protein>
<evidence type="ECO:0000256" key="5">
    <source>
        <dbReference type="ARBA" id="ARBA00023136"/>
    </source>
</evidence>
<dbReference type="PANTHER" id="PTHR31218">
    <property type="entry name" value="WAT1-RELATED PROTEIN"/>
    <property type="match status" value="1"/>
</dbReference>
<keyword evidence="3 6" id="KW-0812">Transmembrane</keyword>
<reference evidence="8 9" key="1">
    <citation type="journal article" date="2020" name="IScience">
        <title>Genome Sequencing of the Endangered Kingdonia uniflora (Circaeasteraceae, Ranunculales) Reveals Potential Mechanisms of Evolutionary Specialization.</title>
        <authorList>
            <person name="Sun Y."/>
            <person name="Deng T."/>
            <person name="Zhang A."/>
            <person name="Moore M.J."/>
            <person name="Landis J.B."/>
            <person name="Lin N."/>
            <person name="Zhang H."/>
            <person name="Zhang X."/>
            <person name="Huang J."/>
            <person name="Zhang X."/>
            <person name="Sun H."/>
            <person name="Wang H."/>
        </authorList>
    </citation>
    <scope>NUCLEOTIDE SEQUENCE [LARGE SCALE GENOMIC DNA]</scope>
    <source>
        <strain evidence="8">TB1705</strain>
        <tissue evidence="8">Leaf</tissue>
    </source>
</reference>
<dbReference type="Proteomes" id="UP000541444">
    <property type="component" value="Unassembled WGS sequence"/>
</dbReference>
<dbReference type="SUPFAM" id="SSF103481">
    <property type="entry name" value="Multidrug resistance efflux transporter EmrE"/>
    <property type="match status" value="1"/>
</dbReference>
<feature type="transmembrane region" description="Helical" evidence="6">
    <location>
        <begin position="188"/>
        <end position="208"/>
    </location>
</feature>
<evidence type="ECO:0000256" key="3">
    <source>
        <dbReference type="ARBA" id="ARBA00022692"/>
    </source>
</evidence>
<dbReference type="AlphaFoldDB" id="A0A7J7MY47"/>
<dbReference type="OrthoDB" id="1728340at2759"/>
<dbReference type="EMBL" id="JACGCM010001183">
    <property type="protein sequence ID" value="KAF6159879.1"/>
    <property type="molecule type" value="Genomic_DNA"/>
</dbReference>
<evidence type="ECO:0000256" key="6">
    <source>
        <dbReference type="RuleBase" id="RU363077"/>
    </source>
</evidence>
<feature type="transmembrane region" description="Helical" evidence="6">
    <location>
        <begin position="123"/>
        <end position="144"/>
    </location>
</feature>
<dbReference type="GO" id="GO:0016020">
    <property type="term" value="C:membrane"/>
    <property type="evidence" value="ECO:0007669"/>
    <property type="project" value="UniProtKB-SubCell"/>
</dbReference>
<dbReference type="InterPro" id="IPR000620">
    <property type="entry name" value="EamA_dom"/>
</dbReference>
<feature type="transmembrane region" description="Helical" evidence="6">
    <location>
        <begin position="17"/>
        <end position="35"/>
    </location>
</feature>
<name>A0A7J7MY47_9MAGN</name>
<keyword evidence="5 6" id="KW-0472">Membrane</keyword>